<keyword evidence="3" id="KW-1185">Reference proteome</keyword>
<dbReference type="SUPFAM" id="SSF89447">
    <property type="entry name" value="AbrB/MazE/MraZ-like"/>
    <property type="match status" value="1"/>
</dbReference>
<dbReference type="GO" id="GO:0003677">
    <property type="term" value="F:DNA binding"/>
    <property type="evidence" value="ECO:0007669"/>
    <property type="project" value="InterPro"/>
</dbReference>
<dbReference type="InterPro" id="IPR007159">
    <property type="entry name" value="SpoVT-AbrB_dom"/>
</dbReference>
<dbReference type="SMART" id="SM00966">
    <property type="entry name" value="SpoVT_AbrB"/>
    <property type="match status" value="1"/>
</dbReference>
<dbReference type="KEGG" id="rho:RHOM_06515"/>
<reference evidence="2 3" key="1">
    <citation type="journal article" date="2015" name="Genome Announc.">
        <title>Complete genome sequence of the human gut symbiont Roseburia hominis.</title>
        <authorList>
            <person name="Travis A.J."/>
            <person name="Kelly D."/>
            <person name="Flint H.J."/>
            <person name="Aminov R.I."/>
        </authorList>
    </citation>
    <scope>NUCLEOTIDE SEQUENCE [LARGE SCALE GENOMIC DNA]</scope>
    <source>
        <strain evidence="3">DSM 16839 / JCM 17582 / NCIMB 14029 / A2-183</strain>
    </source>
</reference>
<sequence>MPKGKHAFGMVKVGEKGQIVIPAKARKIFDIKPGDVLMVLGDEEQGIALLKEQDFMAMVQAMRHMET</sequence>
<dbReference type="Proteomes" id="UP000008178">
    <property type="component" value="Chromosome"/>
</dbReference>
<dbReference type="PANTHER" id="PTHR34860">
    <property type="entry name" value="REPRESSOR-LIKE PROTEIN SSO7C3"/>
    <property type="match status" value="1"/>
</dbReference>
<organism evidence="2 3">
    <name type="scientific">Roseburia hominis (strain DSM 16839 / JCM 17582 / NCIMB 14029 / A2-183)</name>
    <dbReference type="NCBI Taxonomy" id="585394"/>
    <lineage>
        <taxon>Bacteria</taxon>
        <taxon>Bacillati</taxon>
        <taxon>Bacillota</taxon>
        <taxon>Clostridia</taxon>
        <taxon>Lachnospirales</taxon>
        <taxon>Lachnospiraceae</taxon>
        <taxon>Roseburia</taxon>
    </lineage>
</organism>
<dbReference type="NCBIfam" id="TIGR01439">
    <property type="entry name" value="lp_hng_hel_AbrB"/>
    <property type="match status" value="1"/>
</dbReference>
<evidence type="ECO:0000313" key="3">
    <source>
        <dbReference type="Proteomes" id="UP000008178"/>
    </source>
</evidence>
<dbReference type="PANTHER" id="PTHR34860:SF6">
    <property type="entry name" value="REPRESSOR-LIKE PROTEIN SSO7C3"/>
    <property type="match status" value="1"/>
</dbReference>
<gene>
    <name evidence="2" type="ordered locus">RHOM_06515</name>
</gene>
<dbReference type="STRING" id="585394.RHOM_06515"/>
<dbReference type="InterPro" id="IPR052975">
    <property type="entry name" value="Repressor-like_regulatory"/>
</dbReference>
<dbReference type="EMBL" id="CP003040">
    <property type="protein sequence ID" value="AEN96420.1"/>
    <property type="molecule type" value="Genomic_DNA"/>
</dbReference>
<evidence type="ECO:0000313" key="2">
    <source>
        <dbReference type="EMBL" id="AEN96420.1"/>
    </source>
</evidence>
<dbReference type="eggNOG" id="COG2002">
    <property type="taxonomic scope" value="Bacteria"/>
</dbReference>
<feature type="domain" description="SpoVT-AbrB" evidence="1">
    <location>
        <begin position="11"/>
        <end position="57"/>
    </location>
</feature>
<dbReference type="GeneID" id="93723128"/>
<proteinExistence type="predicted"/>
<dbReference type="RefSeq" id="WP_014079460.1">
    <property type="nucleotide sequence ID" value="NC_015977.1"/>
</dbReference>
<dbReference type="Gene3D" id="2.10.260.10">
    <property type="match status" value="1"/>
</dbReference>
<dbReference type="InterPro" id="IPR037914">
    <property type="entry name" value="SpoVT-AbrB_sf"/>
</dbReference>
<dbReference type="HOGENOM" id="CLU_2809764_0_0_9"/>
<name>G2T2N7_ROSHA</name>
<accession>G2T2N7</accession>
<evidence type="ECO:0000259" key="1">
    <source>
        <dbReference type="SMART" id="SM00966"/>
    </source>
</evidence>
<protein>
    <recommendedName>
        <fullName evidence="1">SpoVT-AbrB domain-containing protein</fullName>
    </recommendedName>
</protein>
<dbReference type="AlphaFoldDB" id="G2T2N7"/>
<dbReference type="Pfam" id="PF04014">
    <property type="entry name" value="MazE_antitoxin"/>
    <property type="match status" value="1"/>
</dbReference>